<sequence>MTNLNYTDWTWLDTNDTGAEWRIVVDKNFILDNPANLWQNRTNIPILQGTNKDEYSMFELLNLLLNVSGSNSVSDYNEAKLKSAFEPLFTQYLGQNVDEVFKIVENVYLPSNMAANDSLAWFKAYSDVFTGAYFTATTSKEIDNWLWNNNTQVYLYQFTYPSKLGLWYPTPGWNPVPHSSEVYLIWMQEYIWNSSILYGTISQTDYAMANFFGQTWTDFAKNIMPNSTLGWTPTSLDDHNYYDIGYVSKNRDAYRREDVILWNKVIPKLAGNSQTPTQTTTQACNNAVNIKISIYSAMSIGLILLL</sequence>
<name>A0A914EK62_9BILA</name>
<dbReference type="AlphaFoldDB" id="A0A914EK62"/>
<proteinExistence type="predicted"/>
<dbReference type="WBParaSite" id="ACRNAN_scaffold8942.g10324.t1">
    <property type="protein sequence ID" value="ACRNAN_scaffold8942.g10324.t1"/>
    <property type="gene ID" value="ACRNAN_scaffold8942.g10324"/>
</dbReference>
<evidence type="ECO:0000313" key="2">
    <source>
        <dbReference type="Proteomes" id="UP000887540"/>
    </source>
</evidence>
<dbReference type="Proteomes" id="UP000887540">
    <property type="component" value="Unplaced"/>
</dbReference>
<dbReference type="InterPro" id="IPR050309">
    <property type="entry name" value="Type-B_Carboxylest/Lipase"/>
</dbReference>
<evidence type="ECO:0000259" key="1">
    <source>
        <dbReference type="Pfam" id="PF00135"/>
    </source>
</evidence>
<dbReference type="InterPro" id="IPR029058">
    <property type="entry name" value="AB_hydrolase_fold"/>
</dbReference>
<feature type="domain" description="Carboxylesterase type B" evidence="1">
    <location>
        <begin position="7"/>
        <end position="262"/>
    </location>
</feature>
<accession>A0A914EK62</accession>
<keyword evidence="2" id="KW-1185">Reference proteome</keyword>
<dbReference type="Gene3D" id="3.40.50.1820">
    <property type="entry name" value="alpha/beta hydrolase"/>
    <property type="match status" value="1"/>
</dbReference>
<dbReference type="PANTHER" id="PTHR11559">
    <property type="entry name" value="CARBOXYLESTERASE"/>
    <property type="match status" value="1"/>
</dbReference>
<protein>
    <submittedName>
        <fullName evidence="3">Carboxylesterase type B domain-containing protein</fullName>
    </submittedName>
</protein>
<dbReference type="InterPro" id="IPR002018">
    <property type="entry name" value="CarbesteraseB"/>
</dbReference>
<reference evidence="3" key="1">
    <citation type="submission" date="2022-11" db="UniProtKB">
        <authorList>
            <consortium name="WormBaseParasite"/>
        </authorList>
    </citation>
    <scope>IDENTIFICATION</scope>
</reference>
<dbReference type="Pfam" id="PF00135">
    <property type="entry name" value="COesterase"/>
    <property type="match status" value="1"/>
</dbReference>
<dbReference type="SUPFAM" id="SSF53474">
    <property type="entry name" value="alpha/beta-Hydrolases"/>
    <property type="match status" value="1"/>
</dbReference>
<evidence type="ECO:0000313" key="3">
    <source>
        <dbReference type="WBParaSite" id="ACRNAN_scaffold8942.g10324.t1"/>
    </source>
</evidence>
<organism evidence="2 3">
    <name type="scientific">Acrobeloides nanus</name>
    <dbReference type="NCBI Taxonomy" id="290746"/>
    <lineage>
        <taxon>Eukaryota</taxon>
        <taxon>Metazoa</taxon>
        <taxon>Ecdysozoa</taxon>
        <taxon>Nematoda</taxon>
        <taxon>Chromadorea</taxon>
        <taxon>Rhabditida</taxon>
        <taxon>Tylenchina</taxon>
        <taxon>Cephalobomorpha</taxon>
        <taxon>Cephaloboidea</taxon>
        <taxon>Cephalobidae</taxon>
        <taxon>Acrobeloides</taxon>
    </lineage>
</organism>